<dbReference type="AlphaFoldDB" id="A0A7C4FHX5"/>
<reference evidence="1" key="1">
    <citation type="journal article" date="2020" name="mSystems">
        <title>Genome- and Community-Level Interaction Insights into Carbon Utilization and Element Cycling Functions of Hydrothermarchaeota in Hydrothermal Sediment.</title>
        <authorList>
            <person name="Zhou Z."/>
            <person name="Liu Y."/>
            <person name="Xu W."/>
            <person name="Pan J."/>
            <person name="Luo Z.H."/>
            <person name="Li M."/>
        </authorList>
    </citation>
    <scope>NUCLEOTIDE SEQUENCE [LARGE SCALE GENOMIC DNA]</scope>
    <source>
        <strain evidence="1">SpSt-732</strain>
    </source>
</reference>
<name>A0A7C4FHX5_9CREN</name>
<organism evidence="1">
    <name type="scientific">Ignisphaera aggregans</name>
    <dbReference type="NCBI Taxonomy" id="334771"/>
    <lineage>
        <taxon>Archaea</taxon>
        <taxon>Thermoproteota</taxon>
        <taxon>Thermoprotei</taxon>
        <taxon>Desulfurococcales</taxon>
        <taxon>Desulfurococcaceae</taxon>
        <taxon>Ignisphaera</taxon>
    </lineage>
</organism>
<sequence>MSMLIPDIASVEKWRMFFRGDVGSALGYCERVLGLYNSMRMSVGDVRTKKIVVGVIGKDTIGHWRDIQEVFREFFGIRCIRCEEAVKDIAMGIPYTVALQRVSLRFDAFNYIRSVEELAILLSKVLRESGVHLVRPDGLRELERDASALLNNPLNIIDVVKSFYESLRRLLPLYNRFTFFITVSRSITESLMEKYFRGLNFEALAKFNIRFRKEALCRDIPVFMHARGSLGEAIMFTVNSIYRFLNSSRGMRKFIGVVDEEERFVKEMLRLATNVYRDMGCAEDHTFYSALYRGAISTLVKGGFIRISTRVRIDREKDMATVHGYTTKCENLVNLLEPYIMTGLAHIDSMAVHNGKTELLLNIYLDRNCVKT</sequence>
<comment type="caution">
    <text evidence="1">The sequence shown here is derived from an EMBL/GenBank/DDBJ whole genome shotgun (WGS) entry which is preliminary data.</text>
</comment>
<gene>
    <name evidence="1" type="ORF">ENV14_06545</name>
</gene>
<proteinExistence type="predicted"/>
<accession>A0A7C4FHX5</accession>
<evidence type="ECO:0000313" key="1">
    <source>
        <dbReference type="EMBL" id="HGI88027.1"/>
    </source>
</evidence>
<dbReference type="EMBL" id="DTFF01000052">
    <property type="protein sequence ID" value="HGI88027.1"/>
    <property type="molecule type" value="Genomic_DNA"/>
</dbReference>
<protein>
    <submittedName>
        <fullName evidence="1">Uncharacterized protein</fullName>
    </submittedName>
</protein>